<dbReference type="RefSeq" id="XP_025073728.1">
    <property type="nucleotide sequence ID" value="XM_025217943.1"/>
</dbReference>
<feature type="coiled-coil region" evidence="1">
    <location>
        <begin position="286"/>
        <end position="336"/>
    </location>
</feature>
<accession>A0A8N1S6U7</accession>
<protein>
    <submittedName>
        <fullName evidence="3">Uncharacterized protein LOC105425880</fullName>
    </submittedName>
</protein>
<organism evidence="2 3">
    <name type="scientific">Pogonomyrmex barbatus</name>
    <name type="common">red harvester ant</name>
    <dbReference type="NCBI Taxonomy" id="144034"/>
    <lineage>
        <taxon>Eukaryota</taxon>
        <taxon>Metazoa</taxon>
        <taxon>Ecdysozoa</taxon>
        <taxon>Arthropoda</taxon>
        <taxon>Hexapoda</taxon>
        <taxon>Insecta</taxon>
        <taxon>Pterygota</taxon>
        <taxon>Neoptera</taxon>
        <taxon>Endopterygota</taxon>
        <taxon>Hymenoptera</taxon>
        <taxon>Apocrita</taxon>
        <taxon>Aculeata</taxon>
        <taxon>Formicoidea</taxon>
        <taxon>Formicidae</taxon>
        <taxon>Myrmicinae</taxon>
        <taxon>Pogonomyrmex</taxon>
    </lineage>
</organism>
<dbReference type="InterPro" id="IPR033192">
    <property type="entry name" value="ODAD3"/>
</dbReference>
<keyword evidence="2" id="KW-1185">Reference proteome</keyword>
<dbReference type="GO" id="GO:0036158">
    <property type="term" value="P:outer dynein arm assembly"/>
    <property type="evidence" value="ECO:0007669"/>
    <property type="project" value="InterPro"/>
</dbReference>
<dbReference type="GO" id="GO:0035253">
    <property type="term" value="C:ciliary rootlet"/>
    <property type="evidence" value="ECO:0007669"/>
    <property type="project" value="TreeGrafter"/>
</dbReference>
<dbReference type="PANTHER" id="PTHR46518:SF1">
    <property type="entry name" value="OUTER DYNEIN ARM-DOCKING COMPLEX SUBUNIT 3"/>
    <property type="match status" value="1"/>
</dbReference>
<feature type="coiled-coil region" evidence="1">
    <location>
        <begin position="362"/>
        <end position="396"/>
    </location>
</feature>
<keyword evidence="1" id="KW-0175">Coiled coil</keyword>
<dbReference type="GO" id="GO:0036064">
    <property type="term" value="C:ciliary basal body"/>
    <property type="evidence" value="ECO:0007669"/>
    <property type="project" value="TreeGrafter"/>
</dbReference>
<evidence type="ECO:0000256" key="1">
    <source>
        <dbReference type="SAM" id="Coils"/>
    </source>
</evidence>
<dbReference type="AlphaFoldDB" id="A0A8N1S6U7"/>
<name>A0A8N1S6U7_9HYME</name>
<evidence type="ECO:0000313" key="2">
    <source>
        <dbReference type="Proteomes" id="UP000504615"/>
    </source>
</evidence>
<evidence type="ECO:0000313" key="3">
    <source>
        <dbReference type="RefSeq" id="XP_025073728.1"/>
    </source>
</evidence>
<sequence length="546" mass="63884">MGRVKALKEIQVETWLIKNKISRYRRILKLHARDKKLQLSQAVRLKSLVSRKIPSLEIDVKRYREIVSDLYDDGKQHVLKLLSDDRRFYLAFIHLKPSEIYAAVYQDCSLKRRLLDKLYYEKKRKLKRGIELQLEHNVLSTELEEQSEEPPNCEQQRLVAQLQRSIAKHNAAKDIYLTYCSMLNILKKDAIFFDSLMNILKENQSSQCKDMMRVIVMGQLAAENLDDIRQKYKRMSRIILHNMKIREQMLNTVRSQVKDLWAFAQSLVRVESDHIFAKKDIDMFANKILENQLAQLEDICAQVTDALLVRSYHDLLSRLENQFEQKRALLARLDVNIKNRDTLLNTKIQALHVLETLKHSTKAIEQHKINDAHDMLEQLEIEKKREKDLKEQIKTCGELLMNIRAALQSMNTILLFVKPISKIVKKPVKDGNKKEMMITNDKEEVEEELEKVDTDVLVLLSKVSRKVGILFEISTNFDLHLEKEDEARDRYHTYVSNYSSGLIFGTGEEEPIGLLVEHEIIDVTVPTRADIKQHSRQVLEAHLKPE</sequence>
<gene>
    <name evidence="3" type="primary">LOC105425880</name>
</gene>
<dbReference type="GO" id="GO:0097542">
    <property type="term" value="C:ciliary tip"/>
    <property type="evidence" value="ECO:0007669"/>
    <property type="project" value="TreeGrafter"/>
</dbReference>
<dbReference type="OrthoDB" id="7447178at2759"/>
<reference evidence="3" key="1">
    <citation type="submission" date="2025-08" db="UniProtKB">
        <authorList>
            <consortium name="RefSeq"/>
        </authorList>
    </citation>
    <scope>IDENTIFICATION</scope>
</reference>
<dbReference type="GeneID" id="105425880"/>
<dbReference type="GO" id="GO:0003341">
    <property type="term" value="P:cilium movement"/>
    <property type="evidence" value="ECO:0007669"/>
    <property type="project" value="InterPro"/>
</dbReference>
<dbReference type="PANTHER" id="PTHR46518">
    <property type="entry name" value="COILED-COIL DOMAIN-CONTAINING PROTEIN 151"/>
    <property type="match status" value="1"/>
</dbReference>
<dbReference type="Proteomes" id="UP000504615">
    <property type="component" value="Unplaced"/>
</dbReference>
<proteinExistence type="predicted"/>